<dbReference type="OrthoDB" id="9814270at2"/>
<evidence type="ECO:0000256" key="2">
    <source>
        <dbReference type="ARBA" id="ARBA00005675"/>
    </source>
</evidence>
<comment type="subcellular location">
    <subcellularLocation>
        <location evidence="1">Cell membrane</location>
        <topology evidence="1">Multi-pass membrane protein</topology>
    </subcellularLocation>
</comment>
<evidence type="ECO:0000313" key="13">
    <source>
        <dbReference type="EMBL" id="REF35716.1"/>
    </source>
</evidence>
<dbReference type="Gene3D" id="3.40.1110.10">
    <property type="entry name" value="Calcium-transporting ATPase, cytoplasmic domain N"/>
    <property type="match status" value="1"/>
</dbReference>
<evidence type="ECO:0000256" key="7">
    <source>
        <dbReference type="ARBA" id="ARBA00022967"/>
    </source>
</evidence>
<dbReference type="AlphaFoldDB" id="A0A3D9V2V2"/>
<dbReference type="EMBL" id="QTUC01000001">
    <property type="protein sequence ID" value="REF35716.1"/>
    <property type="molecule type" value="Genomic_DNA"/>
</dbReference>
<feature type="transmembrane region" description="Helical" evidence="11">
    <location>
        <begin position="866"/>
        <end position="887"/>
    </location>
</feature>
<dbReference type="InterPro" id="IPR059000">
    <property type="entry name" value="ATPase_P-type_domA"/>
</dbReference>
<dbReference type="PANTHER" id="PTHR43294">
    <property type="entry name" value="SODIUM/POTASSIUM-TRANSPORTING ATPASE SUBUNIT ALPHA"/>
    <property type="match status" value="1"/>
</dbReference>
<keyword evidence="4 11" id="KW-0812">Transmembrane</keyword>
<dbReference type="NCBIfam" id="TIGR01494">
    <property type="entry name" value="ATPase_P-type"/>
    <property type="match status" value="2"/>
</dbReference>
<dbReference type="SFLD" id="SFLDF00027">
    <property type="entry name" value="p-type_atpase"/>
    <property type="match status" value="1"/>
</dbReference>
<dbReference type="Proteomes" id="UP000256485">
    <property type="component" value="Unassembled WGS sequence"/>
</dbReference>
<dbReference type="Pfam" id="PF00122">
    <property type="entry name" value="E1-E2_ATPase"/>
    <property type="match status" value="1"/>
</dbReference>
<feature type="transmembrane region" description="Helical" evidence="11">
    <location>
        <begin position="95"/>
        <end position="115"/>
    </location>
</feature>
<organism evidence="13 14">
    <name type="scientific">Thermasporomyces composti</name>
    <dbReference type="NCBI Taxonomy" id="696763"/>
    <lineage>
        <taxon>Bacteria</taxon>
        <taxon>Bacillati</taxon>
        <taxon>Actinomycetota</taxon>
        <taxon>Actinomycetes</taxon>
        <taxon>Propionibacteriales</taxon>
        <taxon>Nocardioidaceae</taxon>
        <taxon>Thermasporomyces</taxon>
    </lineage>
</organism>
<evidence type="ECO:0000259" key="12">
    <source>
        <dbReference type="SMART" id="SM00831"/>
    </source>
</evidence>
<dbReference type="PROSITE" id="PS00154">
    <property type="entry name" value="ATPASE_E1_E2"/>
    <property type="match status" value="1"/>
</dbReference>
<evidence type="ECO:0000256" key="3">
    <source>
        <dbReference type="ARBA" id="ARBA00022475"/>
    </source>
</evidence>
<dbReference type="GO" id="GO:0016887">
    <property type="term" value="F:ATP hydrolysis activity"/>
    <property type="evidence" value="ECO:0007669"/>
    <property type="project" value="InterPro"/>
</dbReference>
<dbReference type="PRINTS" id="PR00120">
    <property type="entry name" value="HATPASE"/>
</dbReference>
<feature type="transmembrane region" description="Helical" evidence="11">
    <location>
        <begin position="795"/>
        <end position="814"/>
    </location>
</feature>
<dbReference type="SUPFAM" id="SSF81653">
    <property type="entry name" value="Calcium ATPase, transduction domain A"/>
    <property type="match status" value="1"/>
</dbReference>
<dbReference type="GO" id="GO:0005886">
    <property type="term" value="C:plasma membrane"/>
    <property type="evidence" value="ECO:0007669"/>
    <property type="project" value="UniProtKB-SubCell"/>
</dbReference>
<evidence type="ECO:0000256" key="10">
    <source>
        <dbReference type="ARBA" id="ARBA00049360"/>
    </source>
</evidence>
<dbReference type="Pfam" id="PF00689">
    <property type="entry name" value="Cation_ATPase_C"/>
    <property type="match status" value="1"/>
</dbReference>
<dbReference type="InterPro" id="IPR006068">
    <property type="entry name" value="ATPase_P-typ_cation-transptr_C"/>
</dbReference>
<comment type="similarity">
    <text evidence="2">Belongs to the cation transport ATPase (P-type) (TC 3.A.3) family. Type IIA subfamily.</text>
</comment>
<dbReference type="Pfam" id="PF08282">
    <property type="entry name" value="Hydrolase_3"/>
    <property type="match status" value="1"/>
</dbReference>
<dbReference type="SUPFAM" id="SSF81665">
    <property type="entry name" value="Calcium ATPase, transmembrane domain M"/>
    <property type="match status" value="1"/>
</dbReference>
<gene>
    <name evidence="13" type="ORF">DFJ64_1103</name>
</gene>
<keyword evidence="8 11" id="KW-1133">Transmembrane helix</keyword>
<keyword evidence="9 11" id="KW-0472">Membrane</keyword>
<dbReference type="InterPro" id="IPR001757">
    <property type="entry name" value="P_typ_ATPase"/>
</dbReference>
<evidence type="ECO:0000256" key="6">
    <source>
        <dbReference type="ARBA" id="ARBA00022840"/>
    </source>
</evidence>
<name>A0A3D9V2V2_THECX</name>
<evidence type="ECO:0000256" key="1">
    <source>
        <dbReference type="ARBA" id="ARBA00004651"/>
    </source>
</evidence>
<dbReference type="Pfam" id="PF00690">
    <property type="entry name" value="Cation_ATPase_N"/>
    <property type="match status" value="1"/>
</dbReference>
<keyword evidence="3" id="KW-1003">Cell membrane</keyword>
<evidence type="ECO:0000256" key="8">
    <source>
        <dbReference type="ARBA" id="ARBA00022989"/>
    </source>
</evidence>
<protein>
    <submittedName>
        <fullName evidence="13">Calcium-translocating P-type ATPase</fullName>
    </submittedName>
</protein>
<comment type="caution">
    <text evidence="13">The sequence shown here is derived from an EMBL/GenBank/DDBJ whole genome shotgun (WGS) entry which is preliminary data.</text>
</comment>
<dbReference type="PANTHER" id="PTHR43294:SF21">
    <property type="entry name" value="CATION TRANSPORTING ATPASE"/>
    <property type="match status" value="1"/>
</dbReference>
<feature type="domain" description="Cation-transporting P-type ATPase N-terminal" evidence="12">
    <location>
        <begin position="14"/>
        <end position="88"/>
    </location>
</feature>
<keyword evidence="6" id="KW-0067">ATP-binding</keyword>
<dbReference type="InterPro" id="IPR023214">
    <property type="entry name" value="HAD_sf"/>
</dbReference>
<dbReference type="InterPro" id="IPR044492">
    <property type="entry name" value="P_typ_ATPase_HD_dom"/>
</dbReference>
<dbReference type="SUPFAM" id="SSF81660">
    <property type="entry name" value="Metal cation-transporting ATPase, ATP-binding domain N"/>
    <property type="match status" value="1"/>
</dbReference>
<dbReference type="InterPro" id="IPR023299">
    <property type="entry name" value="ATPase_P-typ_cyto_dom_N"/>
</dbReference>
<dbReference type="SMART" id="SM00831">
    <property type="entry name" value="Cation_ATPase_N"/>
    <property type="match status" value="1"/>
</dbReference>
<keyword evidence="7" id="KW-1278">Translocase</keyword>
<dbReference type="Gene3D" id="3.40.50.1000">
    <property type="entry name" value="HAD superfamily/HAD-like"/>
    <property type="match status" value="1"/>
</dbReference>
<dbReference type="Gene3D" id="2.70.150.10">
    <property type="entry name" value="Calcium-transporting ATPase, cytoplasmic transduction domain A"/>
    <property type="match status" value="1"/>
</dbReference>
<accession>A0A3D9V2V2</accession>
<feature type="transmembrane region" description="Helical" evidence="11">
    <location>
        <begin position="262"/>
        <end position="280"/>
    </location>
</feature>
<proteinExistence type="inferred from homology"/>
<dbReference type="SUPFAM" id="SSF56784">
    <property type="entry name" value="HAD-like"/>
    <property type="match status" value="1"/>
</dbReference>
<feature type="transmembrane region" description="Helical" evidence="11">
    <location>
        <begin position="72"/>
        <end position="89"/>
    </location>
</feature>
<feature type="transmembrane region" description="Helical" evidence="11">
    <location>
        <begin position="834"/>
        <end position="854"/>
    </location>
</feature>
<feature type="transmembrane region" description="Helical" evidence="11">
    <location>
        <begin position="292"/>
        <end position="319"/>
    </location>
</feature>
<dbReference type="SFLD" id="SFLDG00002">
    <property type="entry name" value="C1.7:_P-type_atpase_like"/>
    <property type="match status" value="1"/>
</dbReference>
<dbReference type="InterPro" id="IPR050510">
    <property type="entry name" value="Cation_transp_ATPase_P-type"/>
</dbReference>
<evidence type="ECO:0000256" key="11">
    <source>
        <dbReference type="SAM" id="Phobius"/>
    </source>
</evidence>
<evidence type="ECO:0000313" key="14">
    <source>
        <dbReference type="Proteomes" id="UP000256485"/>
    </source>
</evidence>
<feature type="transmembrane region" description="Helical" evidence="11">
    <location>
        <begin position="899"/>
        <end position="915"/>
    </location>
</feature>
<keyword evidence="14" id="KW-1185">Reference proteome</keyword>
<keyword evidence="5" id="KW-0547">Nucleotide-binding</keyword>
<feature type="transmembrane region" description="Helical" evidence="11">
    <location>
        <begin position="754"/>
        <end position="775"/>
    </location>
</feature>
<dbReference type="InterPro" id="IPR018303">
    <property type="entry name" value="ATPase_P-typ_P_site"/>
</dbReference>
<reference evidence="13 14" key="1">
    <citation type="submission" date="2018-08" db="EMBL/GenBank/DDBJ databases">
        <title>Sequencing the genomes of 1000 actinobacteria strains.</title>
        <authorList>
            <person name="Klenk H.-P."/>
        </authorList>
    </citation>
    <scope>NUCLEOTIDE SEQUENCE [LARGE SCALE GENOMIC DNA]</scope>
    <source>
        <strain evidence="13 14">DSM 22891</strain>
    </source>
</reference>
<dbReference type="InterPro" id="IPR036412">
    <property type="entry name" value="HAD-like_sf"/>
</dbReference>
<comment type="catalytic activity">
    <reaction evidence="10">
        <text>ATP + H2O = ADP + phosphate + H(+)</text>
        <dbReference type="Rhea" id="RHEA:13065"/>
        <dbReference type="ChEBI" id="CHEBI:15377"/>
        <dbReference type="ChEBI" id="CHEBI:15378"/>
        <dbReference type="ChEBI" id="CHEBI:30616"/>
        <dbReference type="ChEBI" id="CHEBI:43474"/>
        <dbReference type="ChEBI" id="CHEBI:456216"/>
    </reaction>
</comment>
<evidence type="ECO:0000256" key="5">
    <source>
        <dbReference type="ARBA" id="ARBA00022741"/>
    </source>
</evidence>
<dbReference type="FunFam" id="3.40.50.1000:FF:000028">
    <property type="entry name" value="Calcium-transporting P-type ATPase, putative"/>
    <property type="match status" value="1"/>
</dbReference>
<feature type="transmembrane region" description="Helical" evidence="11">
    <location>
        <begin position="723"/>
        <end position="742"/>
    </location>
</feature>
<evidence type="ECO:0000256" key="9">
    <source>
        <dbReference type="ARBA" id="ARBA00023136"/>
    </source>
</evidence>
<dbReference type="InterPro" id="IPR004014">
    <property type="entry name" value="ATPase_P-typ_cation-transptr_N"/>
</dbReference>
<dbReference type="GO" id="GO:0005524">
    <property type="term" value="F:ATP binding"/>
    <property type="evidence" value="ECO:0007669"/>
    <property type="project" value="UniProtKB-KW"/>
</dbReference>
<dbReference type="RefSeq" id="WP_115849458.1">
    <property type="nucleotide sequence ID" value="NZ_QTUC01000001.1"/>
</dbReference>
<sequence>MSTPPAATDYPVPDAWRRDVDEIVTELDTDVERGLTSAEAASRLRRYGPNQLRTAAGTPAWRMLLQQFADPLIYLLLAAVLVSLAAWFVEGARGMPFDAVVITAILLLNGVLGYAQQRRAERAVAALRAMAAPMATVRRDGREVRIPAAEVVPGDVVVLNEGDTVPADARLAWAASLQVSEAALTGESEPVVKDVRTLTGSVGVADRADMVFAGTAVVRGRGVAVVTGTGMATEMGRIAHLLRRTRKESTPLQRETAHVGRALGVAVLVITVVVVAAILVTSDIERASDVVAVLLVGVSLAVAAVPEGLPAILSVVLALGVQRMARRRAIVKRLSSVETLGSASVVCSDKTGTLTRNEMTIEKVVVPSGEVGVSGAGYRPEGELLTEEPALVEEAKAVLAVGRLASDAVLRKEGGDWIAHGDPTDVAFLVAVRKVEGLEEEIARRFRRVGEIPFTSERKLMSTLVADADHGGVVLAVKGAPDVLLARCTAERIAGGQRPLTPRRRDELLASVERLADLSLRTLGVAARRLPDNQVRPDESMEQDLVFLGIVGMLDPARPEARTAVAEATAAGIRVVMITGDHPRTAIRIAADLAIARPGSRVLSGAELDSLDDAAFRVAVGETSVYARVTPEHKLRIVDALQARGAIVAMTGDGVNDAPALKSADIGVAMGQAGTDVAKEAADMVLADDNFATIIAAVREGRSIFANIRAFLRFLLSSNIGEVLTMFVGVLLAGVLGLTGAGDAVAVPLVATQILWINLLTDAAPALAIGVDPPAEDVMRRPPRRLTDRIVDRQMWTGIVWVGLVMAAVSLAALDLGLAGGLLGGVGDLDHGRTMAFTTLVFAQLFNCFNARSGRASAFRHLFSNGWLWGAVAVSALAQIAVVQVPFLNAPFRTVPLPLSDWLVCAGLASVVLWAEELRKLMARRGRA</sequence>
<evidence type="ECO:0000256" key="4">
    <source>
        <dbReference type="ARBA" id="ARBA00022692"/>
    </source>
</evidence>
<dbReference type="Pfam" id="PF13246">
    <property type="entry name" value="Cation_ATPase"/>
    <property type="match status" value="1"/>
</dbReference>
<dbReference type="PRINTS" id="PR00119">
    <property type="entry name" value="CATATPASE"/>
</dbReference>
<dbReference type="InterPro" id="IPR023298">
    <property type="entry name" value="ATPase_P-typ_TM_dom_sf"/>
</dbReference>
<dbReference type="SFLD" id="SFLDS00003">
    <property type="entry name" value="Haloacid_Dehalogenase"/>
    <property type="match status" value="1"/>
</dbReference>
<dbReference type="InterPro" id="IPR008250">
    <property type="entry name" value="ATPase_P-typ_transduc_dom_A_sf"/>
</dbReference>
<dbReference type="Gene3D" id="1.20.1110.10">
    <property type="entry name" value="Calcium-transporting ATPase, transmembrane domain"/>
    <property type="match status" value="1"/>
</dbReference>